<gene>
    <name evidence="2" type="ORF">KGF57_000679</name>
</gene>
<feature type="region of interest" description="Disordered" evidence="1">
    <location>
        <begin position="66"/>
        <end position="91"/>
    </location>
</feature>
<name>A0AAD5BIG2_9ASCO</name>
<feature type="compositionally biased region" description="Basic and acidic residues" evidence="1">
    <location>
        <begin position="70"/>
        <end position="91"/>
    </location>
</feature>
<evidence type="ECO:0000313" key="3">
    <source>
        <dbReference type="Proteomes" id="UP001204833"/>
    </source>
</evidence>
<organism evidence="2 3">
    <name type="scientific">Candida theae</name>
    <dbReference type="NCBI Taxonomy" id="1198502"/>
    <lineage>
        <taxon>Eukaryota</taxon>
        <taxon>Fungi</taxon>
        <taxon>Dikarya</taxon>
        <taxon>Ascomycota</taxon>
        <taxon>Saccharomycotina</taxon>
        <taxon>Pichiomycetes</taxon>
        <taxon>Debaryomycetaceae</taxon>
        <taxon>Candida/Lodderomyces clade</taxon>
        <taxon>Candida</taxon>
    </lineage>
</organism>
<dbReference type="Pfam" id="PF08728">
    <property type="entry name" value="CRT10"/>
    <property type="match status" value="2"/>
</dbReference>
<comment type="caution">
    <text evidence="2">The sequence shown here is derived from an EMBL/GenBank/DDBJ whole genome shotgun (WGS) entry which is preliminary data.</text>
</comment>
<feature type="region of interest" description="Disordered" evidence="1">
    <location>
        <begin position="149"/>
        <end position="176"/>
    </location>
</feature>
<keyword evidence="3" id="KW-1185">Reference proteome</keyword>
<accession>A0AAD5BIG2</accession>
<sequence length="854" mass="97150">MEGFEEFLNLRGIHRSLNNNHTTSTAFSRHQIRVQPQDDYDMSDDEDLIAASNFVEADMVESISNDNEVQPDHDHERHDDAHAENDEQFDVRDRSNDGIEEQHMSFIEHANASEFGTNRITTGRGQVGPQAHRSIEEYTEEIRRTLQVEFSDSDGEDEAYDSISDDDTPVYTSSSSRVNRETMSCLEELDDNFKYTERKPSSVRFKYHRSHDKTNFIYSPPVKTIDRGSFVVDIEPHQELLLLKQAPAEKFYNGMELNVAGTTTLKSMRGCMQYKNNLSCVFAHDGGDYLVVACNSRLDIYDFDSMTNLPNETPRLMFDTKPTFTSTTDRVVAASPYFPHGINYVKSCQFLGKTVVCACIDDGRLLIWYVDALVEQLKRHQPSAEEVQFRNLKIPPSFKIRLSASLWGLDIKDNIIVASDNSQCIVLLYFHEQDGRFYHVKSHQLLHNIPSVAIIKHTHGAVEVSCVTIAGEVVVLDFQFKLVLGPLNKSDLEFFQHRAVYYTDPMIESLEYGNGDDEVYRHRHLDHYEDRDLISSARTVFKRVEFYPPSLLSRCVVDEDCWTIQPFRRSWFLPVGSLQSVFGDCEIDDEKECDRIIAESIVLKSKQGFQLQREGEVLQEDGKDDVIDSGTGLGSAANYQFYQCDSIDFHGVEPPVIRMPATAKMTDINDEYRRIHRDILLHEKSNKIVDDFLAVTTSKKMALFKYPSLYCPCATKPLFNLDLHKKTESCYSNRLSISAVIPELSCFIGVSQQGIVTIMRMCTYRGVYGMRQEHVFPNAFKVAATADGGSYRTIVGLSVREKKSQVGVNNGDCSTVFDSSCIDGVRASEIKDSPSYLLYILYDDGKILGYSLSE</sequence>
<dbReference type="InterPro" id="IPR014839">
    <property type="entry name" value="Crt10"/>
</dbReference>
<dbReference type="Proteomes" id="UP001204833">
    <property type="component" value="Unassembled WGS sequence"/>
</dbReference>
<dbReference type="RefSeq" id="XP_051610808.1">
    <property type="nucleotide sequence ID" value="XM_051755172.1"/>
</dbReference>
<dbReference type="GeneID" id="76148738"/>
<feature type="compositionally biased region" description="Acidic residues" evidence="1">
    <location>
        <begin position="151"/>
        <end position="168"/>
    </location>
</feature>
<protein>
    <submittedName>
        <fullName evidence="2">Uncharacterized protein</fullName>
    </submittedName>
</protein>
<dbReference type="AlphaFoldDB" id="A0AAD5BIG2"/>
<reference evidence="2 3" key="1">
    <citation type="journal article" date="2022" name="DNA Res.">
        <title>Genome analysis of five recently described species of the CUG-Ser clade uncovers Candida theae as a new hybrid lineage with pathogenic potential in the Candida parapsilosis species complex.</title>
        <authorList>
            <person name="Mixao V."/>
            <person name="Del Olmo V."/>
            <person name="Hegedusova E."/>
            <person name="Saus E."/>
            <person name="Pryszcz L."/>
            <person name="Cillingova A."/>
            <person name="Nosek J."/>
            <person name="Gabaldon T."/>
        </authorList>
    </citation>
    <scope>NUCLEOTIDE SEQUENCE [LARGE SCALE GENOMIC DNA]</scope>
    <source>
        <strain evidence="2 3">CBS 12239</strain>
    </source>
</reference>
<dbReference type="EMBL" id="JAIHNG010000040">
    <property type="protein sequence ID" value="KAI5966014.1"/>
    <property type="molecule type" value="Genomic_DNA"/>
</dbReference>
<dbReference type="SUPFAM" id="SSF50978">
    <property type="entry name" value="WD40 repeat-like"/>
    <property type="match status" value="1"/>
</dbReference>
<proteinExistence type="predicted"/>
<evidence type="ECO:0000256" key="1">
    <source>
        <dbReference type="SAM" id="MobiDB-lite"/>
    </source>
</evidence>
<dbReference type="InterPro" id="IPR036322">
    <property type="entry name" value="WD40_repeat_dom_sf"/>
</dbReference>
<evidence type="ECO:0000313" key="2">
    <source>
        <dbReference type="EMBL" id="KAI5966014.1"/>
    </source>
</evidence>